<dbReference type="Gene3D" id="1.25.40.10">
    <property type="entry name" value="Tetratricopeptide repeat domain"/>
    <property type="match status" value="1"/>
</dbReference>
<name>F3ZUH5_9BACE</name>
<evidence type="ECO:0000256" key="1">
    <source>
        <dbReference type="PROSITE-ProRule" id="PRU00339"/>
    </source>
</evidence>
<feature type="repeat" description="TPR" evidence="1">
    <location>
        <begin position="434"/>
        <end position="467"/>
    </location>
</feature>
<dbReference type="OrthoDB" id="1100173at2"/>
<gene>
    <name evidence="5" type="ORF">Bcop_2262</name>
</gene>
<dbReference type="PROSITE" id="PS50005">
    <property type="entry name" value="TPR"/>
    <property type="match status" value="1"/>
</dbReference>
<accession>F3ZUH5</accession>
<dbReference type="AlphaFoldDB" id="F3ZUH5"/>
<dbReference type="eggNOG" id="COG2885">
    <property type="taxonomic scope" value="Bacteria"/>
</dbReference>
<dbReference type="Proteomes" id="UP000018439">
    <property type="component" value="Chromosome"/>
</dbReference>
<evidence type="ECO:0000313" key="5">
    <source>
        <dbReference type="EMBL" id="EGJ72423.1"/>
    </source>
</evidence>
<dbReference type="InterPro" id="IPR024480">
    <property type="entry name" value="DUF3868"/>
</dbReference>
<evidence type="ECO:0000256" key="2">
    <source>
        <dbReference type="SAM" id="Coils"/>
    </source>
</evidence>
<reference evidence="5 6" key="1">
    <citation type="journal article" date="2011" name="Stand. Genomic Sci.">
        <title>Non-contiguous finished genome sequence of Bacteroides coprosuis type strain (PC139).</title>
        <authorList>
            <person name="Land M."/>
            <person name="Held B."/>
            <person name="Gronow S."/>
            <person name="Abt B."/>
            <person name="Lucas S."/>
            <person name="Del Rio T.G."/>
            <person name="Nolan M."/>
            <person name="Tice H."/>
            <person name="Cheng J.F."/>
            <person name="Pitluck S."/>
            <person name="Liolios K."/>
            <person name="Pagani I."/>
            <person name="Ivanova N."/>
            <person name="Mavromatis K."/>
            <person name="Mikhailova N."/>
            <person name="Pati A."/>
            <person name="Tapia R."/>
            <person name="Han C."/>
            <person name="Goodwin L."/>
            <person name="Chen A."/>
            <person name="Palaniappan K."/>
            <person name="Hauser L."/>
            <person name="Brambilla E.M."/>
            <person name="Rohde M."/>
            <person name="Goker M."/>
            <person name="Detter J.C."/>
            <person name="Woyke T."/>
            <person name="Bristow J."/>
            <person name="Eisen J.A."/>
            <person name="Markowitz V."/>
            <person name="Hugenholtz P."/>
            <person name="Kyrpides N.C."/>
            <person name="Klenk H.P."/>
            <person name="Lapidus A."/>
        </authorList>
    </citation>
    <scope>NUCLEOTIDE SEQUENCE [LARGE SCALE GENOMIC DNA]</scope>
    <source>
        <strain evidence="5 6">DSM 18011</strain>
    </source>
</reference>
<keyword evidence="2" id="KW-0175">Coiled coil</keyword>
<dbReference type="InterPro" id="IPR036737">
    <property type="entry name" value="OmpA-like_sf"/>
</dbReference>
<feature type="coiled-coil region" evidence="2">
    <location>
        <begin position="458"/>
        <end position="485"/>
    </location>
</feature>
<proteinExistence type="predicted"/>
<dbReference type="InterPro" id="IPR019734">
    <property type="entry name" value="TPR_rpt"/>
</dbReference>
<keyword evidence="6" id="KW-1185">Reference proteome</keyword>
<evidence type="ECO:0000256" key="3">
    <source>
        <dbReference type="SAM" id="SignalP"/>
    </source>
</evidence>
<dbReference type="HOGENOM" id="CLU_026852_0_0_10"/>
<organism evidence="5 6">
    <name type="scientific">Bacteroides coprosuis DSM 18011</name>
    <dbReference type="NCBI Taxonomy" id="679937"/>
    <lineage>
        <taxon>Bacteria</taxon>
        <taxon>Pseudomonadati</taxon>
        <taxon>Bacteroidota</taxon>
        <taxon>Bacteroidia</taxon>
        <taxon>Bacteroidales</taxon>
        <taxon>Bacteroidaceae</taxon>
        <taxon>Bacteroides</taxon>
    </lineage>
</organism>
<feature type="domain" description="DUF3868" evidence="4">
    <location>
        <begin position="9"/>
        <end position="96"/>
    </location>
</feature>
<dbReference type="SUPFAM" id="SSF48452">
    <property type="entry name" value="TPR-like"/>
    <property type="match status" value="1"/>
</dbReference>
<dbReference type="STRING" id="679937.Bcop_2262"/>
<keyword evidence="1" id="KW-0802">TPR repeat</keyword>
<evidence type="ECO:0000259" key="4">
    <source>
        <dbReference type="Pfam" id="PF12984"/>
    </source>
</evidence>
<protein>
    <submittedName>
        <fullName evidence="5">Tetratricopeptide TPR_1 repeat-containing protein</fullName>
    </submittedName>
</protein>
<dbReference type="Gene3D" id="3.30.1330.60">
    <property type="entry name" value="OmpA-like domain"/>
    <property type="match status" value="1"/>
</dbReference>
<keyword evidence="3" id="KW-0732">Signal</keyword>
<sequence length="487" mass="55374">MKKFLYITLLLLGVAGFSNAQTVLDGKAEVSNVEINRDGKQLKISMDVNATPAVLKSNEELQLTPRLTGVNTHKDLPTIIVAGRKSMIYRERNPQYFQEENNQLVVRKDKKNPQVINYVTYTDFEPWMNGADLELVENACGCSTTLLTSNEHKLDRFLLPPVVLKPLLSYVEPAVEKQKNRSIEASAYLDFPINQYTIRPEYRNNNAELSKIKESINRIIEDGDINVSSIKLTGHASPEGSYAGNERLARLRTDALRKYLISVFPKVQPGIFAADYVAENWDGLVKMLNESTSFSYKEDVMNIINSTTDLDSRERKIRALDGGKAFKTLLSDFFPALRNTNYEVKYIVRDFTPEEAKEIVWSKPQKLSLEEIYSVTKLYPSDSKEYGELFEIAVRMYPTDVIANLNASTNALLVKDTDKAKLYLDRLSDAKKDGVYYNNLGVYYLLTEQYTQAEDNFNKAIALESANAKENLDILKAKVEEIQLMKR</sequence>
<dbReference type="SMART" id="SM00028">
    <property type="entry name" value="TPR"/>
    <property type="match status" value="1"/>
</dbReference>
<dbReference type="InterPro" id="IPR011990">
    <property type="entry name" value="TPR-like_helical_dom_sf"/>
</dbReference>
<dbReference type="Pfam" id="PF12984">
    <property type="entry name" value="DUF3868"/>
    <property type="match status" value="1"/>
</dbReference>
<dbReference type="SUPFAM" id="SSF103088">
    <property type="entry name" value="OmpA-like"/>
    <property type="match status" value="1"/>
</dbReference>
<feature type="signal peptide" evidence="3">
    <location>
        <begin position="1"/>
        <end position="20"/>
    </location>
</feature>
<feature type="chain" id="PRO_5003309564" evidence="3">
    <location>
        <begin position="21"/>
        <end position="487"/>
    </location>
</feature>
<dbReference type="EMBL" id="CM001167">
    <property type="protein sequence ID" value="EGJ72423.1"/>
    <property type="molecule type" value="Genomic_DNA"/>
</dbReference>
<evidence type="ECO:0000313" key="6">
    <source>
        <dbReference type="Proteomes" id="UP000018439"/>
    </source>
</evidence>